<name>A0ABX9AS02_9ENTR</name>
<dbReference type="InterPro" id="IPR001633">
    <property type="entry name" value="EAL_dom"/>
</dbReference>
<dbReference type="InterPro" id="IPR003018">
    <property type="entry name" value="GAF"/>
</dbReference>
<feature type="domain" description="EAL" evidence="1">
    <location>
        <begin position="333"/>
        <end position="588"/>
    </location>
</feature>
<dbReference type="PROSITE" id="PS50887">
    <property type="entry name" value="GGDEF"/>
    <property type="match status" value="1"/>
</dbReference>
<keyword evidence="4" id="KW-1185">Reference proteome</keyword>
<dbReference type="InterPro" id="IPR035919">
    <property type="entry name" value="EAL_sf"/>
</dbReference>
<dbReference type="SMART" id="SM00267">
    <property type="entry name" value="GGDEF"/>
    <property type="match status" value="1"/>
</dbReference>
<dbReference type="InterPro" id="IPR029016">
    <property type="entry name" value="GAF-like_dom_sf"/>
</dbReference>
<evidence type="ECO:0000259" key="1">
    <source>
        <dbReference type="PROSITE" id="PS50883"/>
    </source>
</evidence>
<dbReference type="Pfam" id="PF00563">
    <property type="entry name" value="EAL"/>
    <property type="match status" value="1"/>
</dbReference>
<dbReference type="Gene3D" id="3.30.70.270">
    <property type="match status" value="1"/>
</dbReference>
<dbReference type="SMART" id="SM00052">
    <property type="entry name" value="EAL"/>
    <property type="match status" value="1"/>
</dbReference>
<dbReference type="InterPro" id="IPR043128">
    <property type="entry name" value="Rev_trsase/Diguanyl_cyclase"/>
</dbReference>
<evidence type="ECO:0000313" key="4">
    <source>
        <dbReference type="Proteomes" id="UP000825886"/>
    </source>
</evidence>
<sequence>MLRQLNHDEEQRMHALDRLLFHLDTSQDNVLSQITSLTSKILNMPSALITVSDTHSLHIKAKHNFVLNEMRKVGALDQYTMQTNELLVCNDASQDERFKNSPYVSGEPHIRFYAGIPLITKAGYAIGTLSVVDYVARSFSKMQRRDLKTLASITMALIEYRNAIGLIDAVTLLPNRQRLIEDISQSTDIFEDFVLILLDSIDLTYIYEMARSLGMPTVESVLKDIGLFLRLNISRQASIYSISAGRFALLVKKEQQEQVLSTLMSCADRIQQSITSHIPLKLEIFIGYTEFQIPIDDPQRILREALSALHDALKKNTRLMAYHKESDEYQKRAFTLLNDLSDTLQHDHPGLYLVYQPKLHIKTRRVIGAEALIRWRHPEFGEIYPDQFIPLAEDTTLMRPLTEWVIQQAARQVRKWRQSGINISVSVNVTVTNFAEEDLIERLQRILRTNELSIHDIEFECLETQKIVENSAALSTIKKLKDQGFMISLDDFGTGYSNLNYLKNTPAHVIKLDKSLIKDMKTDKSSRIIVQHTIEMLHKLNYLVLAEGIEDEETLNYLGQYNCDQGQGYYFSRPLVADNFAQWLALHDTSIKS</sequence>
<evidence type="ECO:0000313" key="3">
    <source>
        <dbReference type="EMBL" id="QZN97488.1"/>
    </source>
</evidence>
<dbReference type="PANTHER" id="PTHR33121">
    <property type="entry name" value="CYCLIC DI-GMP PHOSPHODIESTERASE PDEF"/>
    <property type="match status" value="1"/>
</dbReference>
<dbReference type="InterPro" id="IPR029787">
    <property type="entry name" value="Nucleotide_cyclase"/>
</dbReference>
<feature type="domain" description="GGDEF" evidence="2">
    <location>
        <begin position="191"/>
        <end position="325"/>
    </location>
</feature>
<dbReference type="Gene3D" id="3.20.20.450">
    <property type="entry name" value="EAL domain"/>
    <property type="match status" value="1"/>
</dbReference>
<protein>
    <submittedName>
        <fullName evidence="3">Sensor domain-containing phosphodiesterase</fullName>
    </submittedName>
</protein>
<dbReference type="InterPro" id="IPR000160">
    <property type="entry name" value="GGDEF_dom"/>
</dbReference>
<dbReference type="EMBL" id="CP081864">
    <property type="protein sequence ID" value="QZN97488.1"/>
    <property type="molecule type" value="Genomic_DNA"/>
</dbReference>
<reference evidence="3 4" key="1">
    <citation type="submission" date="2021-08" db="EMBL/GenBank/DDBJ databases">
        <title>Culture and genomic analysis of Symbiopectobacterium purcellii sp. nov. gen. nov., isolated from the leafhopper Empoasca decipiens.</title>
        <authorList>
            <person name="Nadal-Jimenez P."/>
            <person name="Siozios S."/>
            <person name="Halliday N."/>
            <person name="Camara M."/>
            <person name="Hurst G.D.D."/>
        </authorList>
    </citation>
    <scope>NUCLEOTIDE SEQUENCE [LARGE SCALE GENOMIC DNA]</scope>
    <source>
        <strain evidence="3 4">SyEd1</strain>
    </source>
</reference>
<dbReference type="RefSeq" id="WP_222160525.1">
    <property type="nucleotide sequence ID" value="NZ_CP081864.1"/>
</dbReference>
<organism evidence="3 4">
    <name type="scientific">Symbiopectobacterium purcellii</name>
    <dbReference type="NCBI Taxonomy" id="2871826"/>
    <lineage>
        <taxon>Bacteria</taxon>
        <taxon>Pseudomonadati</taxon>
        <taxon>Pseudomonadota</taxon>
        <taxon>Gammaproteobacteria</taxon>
        <taxon>Enterobacterales</taxon>
        <taxon>Enterobacteriaceae</taxon>
    </lineage>
</organism>
<dbReference type="InterPro" id="IPR050706">
    <property type="entry name" value="Cyclic-di-GMP_PDE-like"/>
</dbReference>
<evidence type="ECO:0000259" key="2">
    <source>
        <dbReference type="PROSITE" id="PS50887"/>
    </source>
</evidence>
<gene>
    <name evidence="3" type="ORF">K6K13_09255</name>
</gene>
<dbReference type="Pfam" id="PF00990">
    <property type="entry name" value="GGDEF"/>
    <property type="match status" value="1"/>
</dbReference>
<dbReference type="SUPFAM" id="SSF141868">
    <property type="entry name" value="EAL domain-like"/>
    <property type="match status" value="1"/>
</dbReference>
<dbReference type="PANTHER" id="PTHR33121:SF19">
    <property type="entry name" value="CYCLIC DI-GMP PHOSPHODIESTERASE PA2567"/>
    <property type="match status" value="1"/>
</dbReference>
<dbReference type="CDD" id="cd01948">
    <property type="entry name" value="EAL"/>
    <property type="match status" value="1"/>
</dbReference>
<dbReference type="Gene3D" id="3.30.450.40">
    <property type="match status" value="1"/>
</dbReference>
<dbReference type="SUPFAM" id="SSF55781">
    <property type="entry name" value="GAF domain-like"/>
    <property type="match status" value="1"/>
</dbReference>
<accession>A0ABX9AS02</accession>
<dbReference type="PROSITE" id="PS50883">
    <property type="entry name" value="EAL"/>
    <property type="match status" value="1"/>
</dbReference>
<dbReference type="SMART" id="SM00065">
    <property type="entry name" value="GAF"/>
    <property type="match status" value="1"/>
</dbReference>
<dbReference type="Proteomes" id="UP000825886">
    <property type="component" value="Chromosome"/>
</dbReference>
<dbReference type="SUPFAM" id="SSF55073">
    <property type="entry name" value="Nucleotide cyclase"/>
    <property type="match status" value="1"/>
</dbReference>
<proteinExistence type="predicted"/>